<evidence type="ECO:0000313" key="2">
    <source>
        <dbReference type="Proteomes" id="UP000190476"/>
    </source>
</evidence>
<organism evidence="1 2">
    <name type="scientific">Clostridium chauvoei JF4335</name>
    <dbReference type="NCBI Taxonomy" id="1351755"/>
    <lineage>
        <taxon>Bacteria</taxon>
        <taxon>Bacillati</taxon>
        <taxon>Bacillota</taxon>
        <taxon>Clostridia</taxon>
        <taxon>Eubacteriales</taxon>
        <taxon>Clostridiaceae</taxon>
        <taxon>Clostridium</taxon>
    </lineage>
</organism>
<gene>
    <name evidence="1" type="ORF">CCH01_22450</name>
</gene>
<protein>
    <submittedName>
        <fullName evidence="1">Uncharacterized protein</fullName>
    </submittedName>
</protein>
<dbReference type="AlphaFoldDB" id="A0A1U6JNZ6"/>
<dbReference type="Proteomes" id="UP000190476">
    <property type="component" value="Chromosome I"/>
</dbReference>
<accession>A0A1U6JNZ6</accession>
<dbReference type="RefSeq" id="WP_161493111.1">
    <property type="nucleotide sequence ID" value="NZ_CBML010000006.1"/>
</dbReference>
<name>A0A1U6JNZ6_9CLOT</name>
<proteinExistence type="predicted"/>
<dbReference type="EMBL" id="LT799839">
    <property type="protein sequence ID" value="SLK21999.1"/>
    <property type="molecule type" value="Genomic_DNA"/>
</dbReference>
<evidence type="ECO:0000313" key="1">
    <source>
        <dbReference type="EMBL" id="SLK21999.1"/>
    </source>
</evidence>
<reference evidence="2" key="1">
    <citation type="submission" date="2017-03" db="EMBL/GenBank/DDBJ databases">
        <authorList>
            <person name="Falquet L."/>
            <person name="Falquet L."/>
        </authorList>
    </citation>
    <scope>NUCLEOTIDE SEQUENCE [LARGE SCALE GENOMIC DNA]</scope>
</reference>
<keyword evidence="2" id="KW-1185">Reference proteome</keyword>
<dbReference type="GeneID" id="66302932"/>
<sequence length="117" mass="13668">MLESESLDVVEDLELLLLDLKLPLLKLLELLGLELLLLLDELLLLEELLLLDEEAARTTFSPPVIEENIAKVSIVKLDIKKINVRKNVNKNLFFLVKYFFIVVHLQEKIINLYYTMY</sequence>